<sequence length="65" mass="7796">MHRFLVGYTPPEKKKNVSDSADLSEKRKAYESKRERSFQASWQTEHKRLDYNDEKDHDVFSVLHV</sequence>
<dbReference type="AlphaFoldDB" id="A0A9D4GL66"/>
<accession>A0A9D4GL66</accession>
<dbReference type="Proteomes" id="UP000828390">
    <property type="component" value="Unassembled WGS sequence"/>
</dbReference>
<evidence type="ECO:0000313" key="2">
    <source>
        <dbReference type="EMBL" id="KAH3817484.1"/>
    </source>
</evidence>
<evidence type="ECO:0000313" key="3">
    <source>
        <dbReference type="Proteomes" id="UP000828390"/>
    </source>
</evidence>
<keyword evidence="3" id="KW-1185">Reference proteome</keyword>
<name>A0A9D4GL66_DREPO</name>
<comment type="caution">
    <text evidence="2">The sequence shown here is derived from an EMBL/GenBank/DDBJ whole genome shotgun (WGS) entry which is preliminary data.</text>
</comment>
<proteinExistence type="predicted"/>
<evidence type="ECO:0000256" key="1">
    <source>
        <dbReference type="SAM" id="MobiDB-lite"/>
    </source>
</evidence>
<reference evidence="2" key="2">
    <citation type="submission" date="2020-11" db="EMBL/GenBank/DDBJ databases">
        <authorList>
            <person name="McCartney M.A."/>
            <person name="Auch B."/>
            <person name="Kono T."/>
            <person name="Mallez S."/>
            <person name="Becker A."/>
            <person name="Gohl D.M."/>
            <person name="Silverstein K.A.T."/>
            <person name="Koren S."/>
            <person name="Bechman K.B."/>
            <person name="Herman A."/>
            <person name="Abrahante J.E."/>
            <person name="Garbe J."/>
        </authorList>
    </citation>
    <scope>NUCLEOTIDE SEQUENCE</scope>
    <source>
        <strain evidence="2">Duluth1</strain>
        <tissue evidence="2">Whole animal</tissue>
    </source>
</reference>
<organism evidence="2 3">
    <name type="scientific">Dreissena polymorpha</name>
    <name type="common">Zebra mussel</name>
    <name type="synonym">Mytilus polymorpha</name>
    <dbReference type="NCBI Taxonomy" id="45954"/>
    <lineage>
        <taxon>Eukaryota</taxon>
        <taxon>Metazoa</taxon>
        <taxon>Spiralia</taxon>
        <taxon>Lophotrochozoa</taxon>
        <taxon>Mollusca</taxon>
        <taxon>Bivalvia</taxon>
        <taxon>Autobranchia</taxon>
        <taxon>Heteroconchia</taxon>
        <taxon>Euheterodonta</taxon>
        <taxon>Imparidentia</taxon>
        <taxon>Neoheterodontei</taxon>
        <taxon>Myida</taxon>
        <taxon>Dreissenoidea</taxon>
        <taxon>Dreissenidae</taxon>
        <taxon>Dreissena</taxon>
    </lineage>
</organism>
<feature type="region of interest" description="Disordered" evidence="1">
    <location>
        <begin position="1"/>
        <end position="37"/>
    </location>
</feature>
<gene>
    <name evidence="2" type="ORF">DPMN_119021</name>
</gene>
<feature type="compositionally biased region" description="Basic and acidic residues" evidence="1">
    <location>
        <begin position="11"/>
        <end position="37"/>
    </location>
</feature>
<protein>
    <submittedName>
        <fullName evidence="2">Uncharacterized protein</fullName>
    </submittedName>
</protein>
<dbReference type="EMBL" id="JAIWYP010000005">
    <property type="protein sequence ID" value="KAH3817484.1"/>
    <property type="molecule type" value="Genomic_DNA"/>
</dbReference>
<reference evidence="2" key="1">
    <citation type="journal article" date="2019" name="bioRxiv">
        <title>The Genome of the Zebra Mussel, Dreissena polymorpha: A Resource for Invasive Species Research.</title>
        <authorList>
            <person name="McCartney M.A."/>
            <person name="Auch B."/>
            <person name="Kono T."/>
            <person name="Mallez S."/>
            <person name="Zhang Y."/>
            <person name="Obille A."/>
            <person name="Becker A."/>
            <person name="Abrahante J.E."/>
            <person name="Garbe J."/>
            <person name="Badalamenti J.P."/>
            <person name="Herman A."/>
            <person name="Mangelson H."/>
            <person name="Liachko I."/>
            <person name="Sullivan S."/>
            <person name="Sone E.D."/>
            <person name="Koren S."/>
            <person name="Silverstein K.A.T."/>
            <person name="Beckman K.B."/>
            <person name="Gohl D.M."/>
        </authorList>
    </citation>
    <scope>NUCLEOTIDE SEQUENCE</scope>
    <source>
        <strain evidence="2">Duluth1</strain>
        <tissue evidence="2">Whole animal</tissue>
    </source>
</reference>